<name>A0ABS7WR20_9BACT</name>
<dbReference type="InterPro" id="IPR000905">
    <property type="entry name" value="Gcp-like_dom"/>
</dbReference>
<organism evidence="2 3">
    <name type="scientific">Campylobacter canadensis</name>
    <dbReference type="NCBI Taxonomy" id="449520"/>
    <lineage>
        <taxon>Bacteria</taxon>
        <taxon>Pseudomonadati</taxon>
        <taxon>Campylobacterota</taxon>
        <taxon>Epsilonproteobacteria</taxon>
        <taxon>Campylobacterales</taxon>
        <taxon>Campylobacteraceae</taxon>
        <taxon>Campylobacter</taxon>
    </lineage>
</organism>
<gene>
    <name evidence="2" type="ORF">AVCANL283_03555</name>
</gene>
<dbReference type="InterPro" id="IPR043129">
    <property type="entry name" value="ATPase_NBD"/>
</dbReference>
<proteinExistence type="predicted"/>
<dbReference type="SUPFAM" id="SSF53067">
    <property type="entry name" value="Actin-like ATPase domain"/>
    <property type="match status" value="1"/>
</dbReference>
<keyword evidence="3" id="KW-1185">Reference proteome</keyword>
<dbReference type="Proteomes" id="UP000786183">
    <property type="component" value="Unassembled WGS sequence"/>
</dbReference>
<reference evidence="2 3" key="1">
    <citation type="submission" date="2020-07" db="EMBL/GenBank/DDBJ databases">
        <title>Transfer of Campylobacter canadensis to the novel genus Avispirillum gen. nov., that also includes two novel species recovered from migratory waterfowl: Avispirillum anseris sp. nov. and Avispirillum brantae sp. nov.</title>
        <authorList>
            <person name="Miller W.G."/>
            <person name="Chapman M.H."/>
            <person name="Yee E."/>
            <person name="Inglis G.D."/>
        </authorList>
    </citation>
    <scope>NUCLEOTIDE SEQUENCE [LARGE SCALE GENOMIC DNA]</scope>
    <source>
        <strain evidence="2 3">L283</strain>
    </source>
</reference>
<dbReference type="Gene3D" id="3.30.420.40">
    <property type="match status" value="1"/>
</dbReference>
<evidence type="ECO:0000313" key="2">
    <source>
        <dbReference type="EMBL" id="MBZ7987188.1"/>
    </source>
</evidence>
<comment type="caution">
    <text evidence="2">The sequence shown here is derived from an EMBL/GenBank/DDBJ whole genome shotgun (WGS) entry which is preliminary data.</text>
</comment>
<feature type="domain" description="Gcp-like" evidence="1">
    <location>
        <begin position="29"/>
        <end position="77"/>
    </location>
</feature>
<protein>
    <submittedName>
        <fullName evidence="2">tRNA threonylcarbamoyladenosine biosynthesis protein TsaB</fullName>
    </submittedName>
</protein>
<dbReference type="Pfam" id="PF00814">
    <property type="entry name" value="TsaD"/>
    <property type="match status" value="1"/>
</dbReference>
<evidence type="ECO:0000259" key="1">
    <source>
        <dbReference type="Pfam" id="PF00814"/>
    </source>
</evidence>
<accession>A0ABS7WR20</accession>
<evidence type="ECO:0000313" key="3">
    <source>
        <dbReference type="Proteomes" id="UP000786183"/>
    </source>
</evidence>
<dbReference type="RefSeq" id="WP_224325261.1">
    <property type="nucleotide sequence ID" value="NZ_JACGBB010000005.1"/>
</dbReference>
<sequence length="141" mass="15943">MAVPAKIGIYDKDLKLVKSYELNNYVSVELSLVIDEILKEFKIDELIYANGPGSFMSLKIAYVFFSTLSLVLNIPLKATSAFAFSEQKLIKANNNFCFALDEDEKIILKAVSDYKCDLQLPVKLQINYESDNLPNYFIPAV</sequence>
<dbReference type="EMBL" id="JACGBB010000005">
    <property type="protein sequence ID" value="MBZ7987188.1"/>
    <property type="molecule type" value="Genomic_DNA"/>
</dbReference>